<accession>A0A8J8AX47</accession>
<reference evidence="1" key="2">
    <citation type="submission" date="2021-04" db="EMBL/GenBank/DDBJ databases">
        <authorList>
            <person name="Karlyshev A.V."/>
        </authorList>
    </citation>
    <scope>NUCLEOTIDE SEQUENCE</scope>
    <source>
        <strain evidence="1">LMG 29479</strain>
    </source>
</reference>
<evidence type="ECO:0000313" key="2">
    <source>
        <dbReference type="EMBL" id="MBS7457057.1"/>
    </source>
</evidence>
<dbReference type="CDD" id="cd19166">
    <property type="entry name" value="HemeO-bac"/>
    <property type="match status" value="1"/>
</dbReference>
<dbReference type="InterPro" id="IPR016084">
    <property type="entry name" value="Haem_Oase-like_multi-hlx"/>
</dbReference>
<protein>
    <submittedName>
        <fullName evidence="1">Biliverdin-producing heme oxygenase</fullName>
    </submittedName>
</protein>
<dbReference type="Gene3D" id="1.20.910.10">
    <property type="entry name" value="Heme oxygenase-like"/>
    <property type="match status" value="1"/>
</dbReference>
<dbReference type="RefSeq" id="WP_211925618.1">
    <property type="nucleotide sequence ID" value="NZ_JAGQFT020000004.1"/>
</dbReference>
<dbReference type="GO" id="GO:0004392">
    <property type="term" value="F:heme oxygenase (decyclizing) activity"/>
    <property type="evidence" value="ECO:0007669"/>
    <property type="project" value="InterPro"/>
</dbReference>
<dbReference type="AlphaFoldDB" id="A0A8J8AX47"/>
<evidence type="ECO:0000313" key="1">
    <source>
        <dbReference type="EMBL" id="MBR0561650.1"/>
    </source>
</evidence>
<reference evidence="2 3" key="1">
    <citation type="journal article" date="2021" name="Microbiol. Resour. Announc.">
        <title>Draft Genome Sequence of Coralloluteibacterium stylophorae LMG 29479T.</title>
        <authorList>
            <person name="Karlyshev A.V."/>
            <person name="Kudryashova E.B."/>
            <person name="Ariskina E.V."/>
            <person name="Conroy A.P."/>
            <person name="Abidueva E.Y."/>
        </authorList>
    </citation>
    <scope>NUCLEOTIDE SEQUENCE [LARGE SCALE GENOMIC DNA]</scope>
    <source>
        <strain evidence="2 3">LMG 29479</strain>
    </source>
</reference>
<sequence length="189" mass="20405">MRHARLRAQTQAPHERAEALADALGATTTLDGYRAFLRAMHRFHRRAEAGLDRAEAERLLPGWAPQRRASLIAADLRALGDADDDAPLPALAIDGAGAALGLLYVVEGSALGARMLLPQVRALGAPADRATSFLERHAAAPERWRAFLSRLDAAALDATQEHALTASARGAFAAVIEHLQEQQERRDAR</sequence>
<name>A0A8J8AX47_9GAMM</name>
<dbReference type="EMBL" id="JAGQFT020000004">
    <property type="protein sequence ID" value="MBS7457057.1"/>
    <property type="molecule type" value="Genomic_DNA"/>
</dbReference>
<organism evidence="1">
    <name type="scientific">Coralloluteibacterium stylophorae</name>
    <dbReference type="NCBI Taxonomy" id="1776034"/>
    <lineage>
        <taxon>Bacteria</taxon>
        <taxon>Pseudomonadati</taxon>
        <taxon>Pseudomonadota</taxon>
        <taxon>Gammaproteobacteria</taxon>
        <taxon>Lysobacterales</taxon>
        <taxon>Lysobacteraceae</taxon>
        <taxon>Coralloluteibacterium</taxon>
    </lineage>
</organism>
<evidence type="ECO:0000313" key="3">
    <source>
        <dbReference type="Proteomes" id="UP000675747"/>
    </source>
</evidence>
<dbReference type="SUPFAM" id="SSF48613">
    <property type="entry name" value="Heme oxygenase-like"/>
    <property type="match status" value="1"/>
</dbReference>
<comment type="caution">
    <text evidence="1">The sequence shown here is derived from an EMBL/GenBank/DDBJ whole genome shotgun (WGS) entry which is preliminary data.</text>
</comment>
<keyword evidence="3" id="KW-1185">Reference proteome</keyword>
<gene>
    <name evidence="2" type="ORF">KB893_007895</name>
    <name evidence="1" type="ORF">KB893_03810</name>
</gene>
<dbReference type="InterPro" id="IPR016053">
    <property type="entry name" value="Haem_Oase-like"/>
</dbReference>
<proteinExistence type="predicted"/>
<dbReference type="Proteomes" id="UP000675747">
    <property type="component" value="Unassembled WGS sequence"/>
</dbReference>
<dbReference type="GO" id="GO:0006788">
    <property type="term" value="P:heme oxidation"/>
    <property type="evidence" value="ECO:0007669"/>
    <property type="project" value="InterPro"/>
</dbReference>
<dbReference type="EMBL" id="JAGQFT010000016">
    <property type="protein sequence ID" value="MBR0561650.1"/>
    <property type="molecule type" value="Genomic_DNA"/>
</dbReference>
<dbReference type="Pfam" id="PF01126">
    <property type="entry name" value="Heme_oxygenase"/>
    <property type="match status" value="1"/>
</dbReference>